<dbReference type="Proteomes" id="UP000324800">
    <property type="component" value="Unassembled WGS sequence"/>
</dbReference>
<proteinExistence type="predicted"/>
<organism evidence="1 2">
    <name type="scientific">Streblomastix strix</name>
    <dbReference type="NCBI Taxonomy" id="222440"/>
    <lineage>
        <taxon>Eukaryota</taxon>
        <taxon>Metamonada</taxon>
        <taxon>Preaxostyla</taxon>
        <taxon>Oxymonadida</taxon>
        <taxon>Streblomastigidae</taxon>
        <taxon>Streblomastix</taxon>
    </lineage>
</organism>
<accession>A0A5J4WRV8</accession>
<comment type="caution">
    <text evidence="1">The sequence shown here is derived from an EMBL/GenBank/DDBJ whole genome shotgun (WGS) entry which is preliminary data.</text>
</comment>
<evidence type="ECO:0000313" key="2">
    <source>
        <dbReference type="Proteomes" id="UP000324800"/>
    </source>
</evidence>
<evidence type="ECO:0000313" key="1">
    <source>
        <dbReference type="EMBL" id="KAA6397824.1"/>
    </source>
</evidence>
<dbReference type="InterPro" id="IPR011050">
    <property type="entry name" value="Pectin_lyase_fold/virulence"/>
</dbReference>
<dbReference type="OrthoDB" id="406708at2759"/>
<name>A0A5J4WRV8_9EUKA</name>
<dbReference type="EMBL" id="SNRW01001096">
    <property type="protein sequence ID" value="KAA6397824.1"/>
    <property type="molecule type" value="Genomic_DNA"/>
</dbReference>
<gene>
    <name evidence="1" type="ORF">EZS28_006648</name>
</gene>
<sequence>MIIILAVASLSLGFSLDFGKIDSAIHENTTAHLSPQFSESEPLTTKSQQFISLQKDTAKLQSTKTRQKLQKPTNDECSLTVGDGGDYNSVVGALAFECEDNYYDISLKYSIHIENLIIDQDSTIHIQGTDIEEHNTQWNSNPTDQSLYTIELKKGRLNILFVDFQGLGNEQGSPLINSMIRIDGADTVIFEECSFCSAISTFALIRAVDYSTLEVRYSNFTDINGVGETGAIEVSAGKSNDWTIAISGNYFDNCVGAKYGAICVQTGSAARGRLLSIGSNQIENCAGGVTGGIHVNYADFRDLYLSMNTFIDNRITDSQGQFGCDAHIYKQSIIGVSDPVQYYKEKFEDGKSNNPKSIFIEIGDSDSGYFSLNSVSNKCWDASIEPEYFEGCICTAQGHPTECACPDDDPNYQQDKCDFYLLPVCSSGSNPDQCRCSTSNYSLNCLCPLDDLDTTYTQTLCLDEKEYAQLPPCISDTATPQEGCKCTIDNHPANCVCPLNNDGLYTKDKCLLDILHRCTTDATPASGCKCTLDNHPTDCTCPTDDPDYISTKCQEDKQPVTPDKCASVTSTTPEVDCACPTDPTQLELDPRKDTICKPSTGKEASGSVRAVLNLIVAVVLIPSLALIF</sequence>
<protein>
    <submittedName>
        <fullName evidence="1">Uncharacterized protein</fullName>
    </submittedName>
</protein>
<reference evidence="1 2" key="1">
    <citation type="submission" date="2019-03" db="EMBL/GenBank/DDBJ databases">
        <title>Single cell metagenomics reveals metabolic interactions within the superorganism composed of flagellate Streblomastix strix and complex community of Bacteroidetes bacteria on its surface.</title>
        <authorList>
            <person name="Treitli S.C."/>
            <person name="Kolisko M."/>
            <person name="Husnik F."/>
            <person name="Keeling P."/>
            <person name="Hampl V."/>
        </authorList>
    </citation>
    <scope>NUCLEOTIDE SEQUENCE [LARGE SCALE GENOMIC DNA]</scope>
    <source>
        <strain evidence="1">ST1C</strain>
    </source>
</reference>
<dbReference type="AlphaFoldDB" id="A0A5J4WRV8"/>
<dbReference type="SUPFAM" id="SSF51126">
    <property type="entry name" value="Pectin lyase-like"/>
    <property type="match status" value="1"/>
</dbReference>